<dbReference type="EMBL" id="BDCR01000001">
    <property type="protein sequence ID" value="GAT61547.1"/>
    <property type="molecule type" value="Genomic_DNA"/>
</dbReference>
<evidence type="ECO:0000259" key="8">
    <source>
        <dbReference type="SMART" id="SM01217"/>
    </source>
</evidence>
<dbReference type="GO" id="GO:0008422">
    <property type="term" value="F:beta-glucosidase activity"/>
    <property type="evidence" value="ECO:0007669"/>
    <property type="project" value="UniProtKB-EC"/>
</dbReference>
<accession>A0A161LCU6</accession>
<reference evidence="10" key="2">
    <citation type="journal article" date="2017" name="Genome Announc.">
        <title>Draft genome sequence of Paludibacter jiangxiensis NM7(T), a propionate-producing fermentative bacterium.</title>
        <authorList>
            <person name="Qiu Y.-L."/>
            <person name="Tourlousse D.M."/>
            <person name="Matsuura N."/>
            <person name="Ohashi A."/>
            <person name="Sekiguchi Y."/>
        </authorList>
    </citation>
    <scope>NUCLEOTIDE SEQUENCE [LARGE SCALE GENOMIC DNA]</scope>
    <source>
        <strain evidence="10">NM7</strain>
    </source>
</reference>
<dbReference type="Pfam" id="PF14310">
    <property type="entry name" value="Fn3-like"/>
    <property type="match status" value="1"/>
</dbReference>
<dbReference type="FunFam" id="3.20.20.300:FF:000005">
    <property type="entry name" value="Periplasmic beta-glucosidase"/>
    <property type="match status" value="1"/>
</dbReference>
<dbReference type="InterPro" id="IPR019800">
    <property type="entry name" value="Glyco_hydro_3_AS"/>
</dbReference>
<dbReference type="Pfam" id="PF01915">
    <property type="entry name" value="Glyco_hydro_3_C"/>
    <property type="match status" value="1"/>
</dbReference>
<dbReference type="PRINTS" id="PR00133">
    <property type="entry name" value="GLHYDRLASE3"/>
</dbReference>
<dbReference type="InterPro" id="IPR001764">
    <property type="entry name" value="Glyco_hydro_3_N"/>
</dbReference>
<dbReference type="EC" id="3.2.1.21" evidence="3"/>
<comment type="caution">
    <text evidence="9">The sequence shown here is derived from an EMBL/GenBank/DDBJ whole genome shotgun (WGS) entry which is preliminary data.</text>
</comment>
<dbReference type="Gene3D" id="2.60.40.10">
    <property type="entry name" value="Immunoglobulins"/>
    <property type="match status" value="1"/>
</dbReference>
<reference evidence="10" key="1">
    <citation type="submission" date="2016-04" db="EMBL/GenBank/DDBJ databases">
        <title>Draft genome sequence of Paludibacter jiangxiensis strain NM7.</title>
        <authorList>
            <person name="Qiu Y."/>
            <person name="Matsuura N."/>
            <person name="Ohashi A."/>
            <person name="Tourlousse M.D."/>
            <person name="Sekiguchi Y."/>
        </authorList>
    </citation>
    <scope>NUCLEOTIDE SEQUENCE [LARGE SCALE GENOMIC DNA]</scope>
    <source>
        <strain evidence="10">NM7</strain>
    </source>
</reference>
<dbReference type="PANTHER" id="PTHR30620:SF16">
    <property type="entry name" value="LYSOSOMAL BETA GLUCOSIDASE"/>
    <property type="match status" value="1"/>
</dbReference>
<keyword evidence="5 7" id="KW-0378">Hydrolase</keyword>
<dbReference type="AlphaFoldDB" id="A0A161LCU6"/>
<organism evidence="9 10">
    <name type="scientific">Paludibacter jiangxiensis</name>
    <dbReference type="NCBI Taxonomy" id="681398"/>
    <lineage>
        <taxon>Bacteria</taxon>
        <taxon>Pseudomonadati</taxon>
        <taxon>Bacteroidota</taxon>
        <taxon>Bacteroidia</taxon>
        <taxon>Bacteroidales</taxon>
        <taxon>Paludibacteraceae</taxon>
        <taxon>Paludibacter</taxon>
    </lineage>
</organism>
<dbReference type="Pfam" id="PF00933">
    <property type="entry name" value="Glyco_hydro_3"/>
    <property type="match status" value="1"/>
</dbReference>
<dbReference type="STRING" id="681398.PJIAN_1127"/>
<sequence>MAKKIFSLIVFGLMLIVGPETIFAQKSADAAIEKKIDRLLGKMTLKEKIGQMYQVSGPTRDAAAMQLIREGRVGSVLNVNNREDINRLQRLAVTETRLGIPLIVGRDVIHGYHTIFPIPLGQAATFDPELVKEGARVAAQEASSDGINWTFAPMLDIARDARWGRIAESFGEDPFLASVMGAAMVKGFQTERLSDKGTLAACAKHFIGYGAAEGGRDYNSTNIPERLMRNVYFPSFQAAVQAGAATVMTSFNDNDGVPSTANPFILKKVLRDEWHFDGFVVSDWTSPEEMINHGFAADRKEAALRSVNAGLDMEMVSKCYLNNLEELVKEGKVSISTIDNAVRNILRVKFRLGLFDHPYTDTPSTNPFYTDDNLAKAKKAAVESVVLLKNTNHLLPLTSAVKTVAVIGPLADAQHDQMGTWVFDGENGHTQTPLMAIRKMYGDRVNVLYEQGLAFCRDTNKSRFPQALEAAQKADVVFLFVGEESIMSGEAHSFSNLGFKGAQSELLQELKKSGKPIVMVVMAGRPMTIMKEVAAADATLYVWHPGTMGGPAIADLLFGKEVPSGKLPATFPKESGQIPFFYNHNNTGRPAPENVMTLDRIPLNAGQTSLGNTSYYLDSGNRPWLPFGFGLSYTDFAYGNLQLSSGSMKKTGYVTVSCDLTNNGTLDATEVVQLYVRDIAGSITRPVKELKGFQRIALRSGETKKISFELKAEDLAFYGIDNVKKVEPGDFLIFIGGDSDTKLCQKLIVTE</sequence>
<dbReference type="InterPro" id="IPR051915">
    <property type="entry name" value="Cellulose_Degrad_GH3"/>
</dbReference>
<dbReference type="InterPro" id="IPR036962">
    <property type="entry name" value="Glyco_hydro_3_N_sf"/>
</dbReference>
<keyword evidence="6 7" id="KW-0326">Glycosidase</keyword>
<comment type="catalytic activity">
    <reaction evidence="1">
        <text>Hydrolysis of terminal, non-reducing beta-D-glucosyl residues with release of beta-D-glucose.</text>
        <dbReference type="EC" id="3.2.1.21"/>
    </reaction>
</comment>
<proteinExistence type="inferred from homology"/>
<gene>
    <name evidence="9" type="ORF">PJIAN_1127</name>
</gene>
<evidence type="ECO:0000256" key="7">
    <source>
        <dbReference type="RuleBase" id="RU361161"/>
    </source>
</evidence>
<dbReference type="SMART" id="SM01217">
    <property type="entry name" value="Fn3_like"/>
    <property type="match status" value="1"/>
</dbReference>
<dbReference type="InterPro" id="IPR026891">
    <property type="entry name" value="Fn3-like"/>
</dbReference>
<dbReference type="PROSITE" id="PS00775">
    <property type="entry name" value="GLYCOSYL_HYDROL_F3"/>
    <property type="match status" value="1"/>
</dbReference>
<dbReference type="PANTHER" id="PTHR30620">
    <property type="entry name" value="PERIPLASMIC BETA-GLUCOSIDASE-RELATED"/>
    <property type="match status" value="1"/>
</dbReference>
<dbReference type="GO" id="GO:0009251">
    <property type="term" value="P:glucan catabolic process"/>
    <property type="evidence" value="ECO:0007669"/>
    <property type="project" value="TreeGrafter"/>
</dbReference>
<dbReference type="Proteomes" id="UP000076586">
    <property type="component" value="Unassembled WGS sequence"/>
</dbReference>
<dbReference type="InterPro" id="IPR017853">
    <property type="entry name" value="GH"/>
</dbReference>
<evidence type="ECO:0000256" key="6">
    <source>
        <dbReference type="ARBA" id="ARBA00023295"/>
    </source>
</evidence>
<dbReference type="Gene3D" id="3.20.20.300">
    <property type="entry name" value="Glycoside hydrolase, family 3, N-terminal domain"/>
    <property type="match status" value="1"/>
</dbReference>
<evidence type="ECO:0000256" key="4">
    <source>
        <dbReference type="ARBA" id="ARBA00022729"/>
    </source>
</evidence>
<protein>
    <recommendedName>
        <fullName evidence="3">beta-glucosidase</fullName>
        <ecNumber evidence="3">3.2.1.21</ecNumber>
    </recommendedName>
</protein>
<dbReference type="Gene3D" id="3.40.50.1700">
    <property type="entry name" value="Glycoside hydrolase family 3 C-terminal domain"/>
    <property type="match status" value="1"/>
</dbReference>
<dbReference type="InterPro" id="IPR036881">
    <property type="entry name" value="Glyco_hydro_3_C_sf"/>
</dbReference>
<dbReference type="SUPFAM" id="SSF52279">
    <property type="entry name" value="Beta-D-glucan exohydrolase, C-terminal domain"/>
    <property type="match status" value="1"/>
</dbReference>
<dbReference type="SUPFAM" id="SSF51445">
    <property type="entry name" value="(Trans)glycosidases"/>
    <property type="match status" value="1"/>
</dbReference>
<keyword evidence="4" id="KW-0732">Signal</keyword>
<evidence type="ECO:0000313" key="10">
    <source>
        <dbReference type="Proteomes" id="UP000076586"/>
    </source>
</evidence>
<evidence type="ECO:0000256" key="3">
    <source>
        <dbReference type="ARBA" id="ARBA00012744"/>
    </source>
</evidence>
<dbReference type="InterPro" id="IPR013783">
    <property type="entry name" value="Ig-like_fold"/>
</dbReference>
<keyword evidence="10" id="KW-1185">Reference proteome</keyword>
<dbReference type="NCBIfam" id="NF011678">
    <property type="entry name" value="PRK15098.1"/>
    <property type="match status" value="1"/>
</dbReference>
<name>A0A161LCU6_9BACT</name>
<evidence type="ECO:0000313" key="9">
    <source>
        <dbReference type="EMBL" id="GAT61547.1"/>
    </source>
</evidence>
<dbReference type="FunFam" id="2.60.40.10:FF:000495">
    <property type="entry name" value="Periplasmic beta-glucosidase"/>
    <property type="match status" value="1"/>
</dbReference>
<evidence type="ECO:0000256" key="1">
    <source>
        <dbReference type="ARBA" id="ARBA00000448"/>
    </source>
</evidence>
<evidence type="ECO:0000256" key="5">
    <source>
        <dbReference type="ARBA" id="ARBA00022801"/>
    </source>
</evidence>
<dbReference type="InterPro" id="IPR002772">
    <property type="entry name" value="Glyco_hydro_3_C"/>
</dbReference>
<comment type="similarity">
    <text evidence="2 7">Belongs to the glycosyl hydrolase 3 family.</text>
</comment>
<feature type="domain" description="Fibronectin type III-like" evidence="8">
    <location>
        <begin position="670"/>
        <end position="739"/>
    </location>
</feature>
<evidence type="ECO:0000256" key="2">
    <source>
        <dbReference type="ARBA" id="ARBA00005336"/>
    </source>
</evidence>